<comment type="caution">
    <text evidence="1">The sequence shown here is derived from an EMBL/GenBank/DDBJ whole genome shotgun (WGS) entry which is preliminary data.</text>
</comment>
<dbReference type="EMBL" id="QZBS01000274">
    <property type="protein sequence ID" value="THZ68866.1"/>
    <property type="molecule type" value="Genomic_DNA"/>
</dbReference>
<sequence length="446" mass="50320">MEKIEPLPVSVAMIEEAAAYLGASESLSFRKESELADSQAFSLIRERYFSTWTTSLMGADLDRLEKLSRDTDLRSLVKTIVIQDDCEKNDPWNCVYPFQSDVIWPGDEDGNILSEQIGVQNLRAMLLDRRLCPEIIRIRDYHISPSNLYYCPEDHNRKAYRTAGYGQDATAVALFARDIIQGLGHGVIDVKMLRQSTENLRELSYFKNPDAPTGMSLGSSLVTEVTICFSTEFRGCHTGHFPMLRSAEILAAPYWVEKMLYHAPLLENLTISPRASWDDLLSSRPVPLQLKQFSIGSSTIHADTLHAVLSGSVHTLRSISFEQVTLKEGSDWRDLLSSFRAFKHLTSFHIKFLWHEGSRKLPIDFIGCFSKADVPEQCQSGLDWKVRGLADDPRISWIDYQGPDAGEVLSRLALHAKVRLPYTAEFLAAYSLMTAQNTSDSTLQKE</sequence>
<name>A0A4V4KXC2_AURPU</name>
<accession>A0A4V4KXC2</accession>
<dbReference type="Proteomes" id="UP000309734">
    <property type="component" value="Unassembled WGS sequence"/>
</dbReference>
<gene>
    <name evidence="1" type="ORF">D6C85_07176</name>
</gene>
<dbReference type="AlphaFoldDB" id="A0A4V4KXC2"/>
<proteinExistence type="predicted"/>
<evidence type="ECO:0000313" key="1">
    <source>
        <dbReference type="EMBL" id="THZ68866.1"/>
    </source>
</evidence>
<evidence type="ECO:0000313" key="2">
    <source>
        <dbReference type="Proteomes" id="UP000309734"/>
    </source>
</evidence>
<protein>
    <submittedName>
        <fullName evidence="1">Uncharacterized protein</fullName>
    </submittedName>
</protein>
<organism evidence="1 2">
    <name type="scientific">Aureobasidium pullulans</name>
    <name type="common">Black yeast</name>
    <name type="synonym">Pullularia pullulans</name>
    <dbReference type="NCBI Taxonomy" id="5580"/>
    <lineage>
        <taxon>Eukaryota</taxon>
        <taxon>Fungi</taxon>
        <taxon>Dikarya</taxon>
        <taxon>Ascomycota</taxon>
        <taxon>Pezizomycotina</taxon>
        <taxon>Dothideomycetes</taxon>
        <taxon>Dothideomycetidae</taxon>
        <taxon>Dothideales</taxon>
        <taxon>Saccotheciaceae</taxon>
        <taxon>Aureobasidium</taxon>
    </lineage>
</organism>
<reference evidence="1 2" key="1">
    <citation type="submission" date="2018-10" db="EMBL/GenBank/DDBJ databases">
        <title>Fifty Aureobasidium pullulans genomes reveal a recombining polyextremotolerant generalist.</title>
        <authorList>
            <person name="Gostincar C."/>
            <person name="Turk M."/>
            <person name="Zajc J."/>
            <person name="Gunde-Cimerman N."/>
        </authorList>
    </citation>
    <scope>NUCLEOTIDE SEQUENCE [LARGE SCALE GENOMIC DNA]</scope>
    <source>
        <strain evidence="1 2">EXF-3519</strain>
    </source>
</reference>